<name>A0ABR1RQW9_9PEZI</name>
<keyword evidence="2" id="KW-1185">Reference proteome</keyword>
<dbReference type="Proteomes" id="UP001444661">
    <property type="component" value="Unassembled WGS sequence"/>
</dbReference>
<evidence type="ECO:0000313" key="1">
    <source>
        <dbReference type="EMBL" id="KAK8017355.1"/>
    </source>
</evidence>
<dbReference type="EMBL" id="JAQQWK010000013">
    <property type="protein sequence ID" value="KAK8017355.1"/>
    <property type="molecule type" value="Genomic_DNA"/>
</dbReference>
<sequence length="272" mass="29585">MELTNAQGIYHHRSTTHFLVGLPACQADLDILPTPILCKYANLVPFDDHNVVQGKPYDVDSGIVAPVLGLGKKHEFVRGGCNVLALVGGNHVANDVVGVVQDLGFPDMERLGLHGLSILALFPEMAILESNAEGHLRWPRVFVRVFLHRRARRKNSSCASEFRSSKAMPRPWPFTGTSLPELLRALGFKGTGGAPVFGPFEGDGGSTHLYHITNGLMRSSASVPIARNFRREQSSLPDTQKVSSIRTPGWARYASPAEGLLLTSHPAHDQLG</sequence>
<organism evidence="1 2">
    <name type="scientific">Apiospora rasikravindrae</name>
    <dbReference type="NCBI Taxonomy" id="990691"/>
    <lineage>
        <taxon>Eukaryota</taxon>
        <taxon>Fungi</taxon>
        <taxon>Dikarya</taxon>
        <taxon>Ascomycota</taxon>
        <taxon>Pezizomycotina</taxon>
        <taxon>Sordariomycetes</taxon>
        <taxon>Xylariomycetidae</taxon>
        <taxon>Amphisphaeriales</taxon>
        <taxon>Apiosporaceae</taxon>
        <taxon>Apiospora</taxon>
    </lineage>
</organism>
<proteinExistence type="predicted"/>
<evidence type="ECO:0000313" key="2">
    <source>
        <dbReference type="Proteomes" id="UP001444661"/>
    </source>
</evidence>
<gene>
    <name evidence="1" type="ORF">PG993_013681</name>
</gene>
<protein>
    <submittedName>
        <fullName evidence="1">Uncharacterized protein</fullName>
    </submittedName>
</protein>
<accession>A0ABR1RQW9</accession>
<comment type="caution">
    <text evidence="1">The sequence shown here is derived from an EMBL/GenBank/DDBJ whole genome shotgun (WGS) entry which is preliminary data.</text>
</comment>
<reference evidence="1 2" key="1">
    <citation type="submission" date="2023-01" db="EMBL/GenBank/DDBJ databases">
        <title>Analysis of 21 Apiospora genomes using comparative genomics revels a genus with tremendous synthesis potential of carbohydrate active enzymes and secondary metabolites.</title>
        <authorList>
            <person name="Sorensen T."/>
        </authorList>
    </citation>
    <scope>NUCLEOTIDE SEQUENCE [LARGE SCALE GENOMIC DNA]</scope>
    <source>
        <strain evidence="1 2">CBS 33761</strain>
    </source>
</reference>